<dbReference type="InterPro" id="IPR013094">
    <property type="entry name" value="AB_hydrolase_3"/>
</dbReference>
<keyword evidence="4" id="KW-1185">Reference proteome</keyword>
<dbReference type="Proteomes" id="UP000440096">
    <property type="component" value="Unassembled WGS sequence"/>
</dbReference>
<keyword evidence="1 3" id="KW-0378">Hydrolase</keyword>
<proteinExistence type="predicted"/>
<evidence type="ECO:0000313" key="4">
    <source>
        <dbReference type="Proteomes" id="UP000440096"/>
    </source>
</evidence>
<dbReference type="GO" id="GO:0016787">
    <property type="term" value="F:hydrolase activity"/>
    <property type="evidence" value="ECO:0007669"/>
    <property type="project" value="UniProtKB-KW"/>
</dbReference>
<dbReference type="Gene3D" id="3.40.50.1820">
    <property type="entry name" value="alpha/beta hydrolase"/>
    <property type="match status" value="1"/>
</dbReference>
<reference evidence="3 4" key="1">
    <citation type="submission" date="2019-11" db="EMBL/GenBank/DDBJ databases">
        <title>Draft genome of Amycolatopsis RM579.</title>
        <authorList>
            <person name="Duangmal K."/>
            <person name="Mingma R."/>
        </authorList>
    </citation>
    <scope>NUCLEOTIDE SEQUENCE [LARGE SCALE GENOMIC DNA]</scope>
    <source>
        <strain evidence="3 4">RM579</strain>
    </source>
</reference>
<dbReference type="InterPro" id="IPR050300">
    <property type="entry name" value="GDXG_lipolytic_enzyme"/>
</dbReference>
<sequence>MRRRRPPLDPELGAVLASFPAEALASVSANNISSLRRVLSTQTADLRQIEQLDLIVDEYHAQAPDGAQVPLTVLRPRYSAGPVPCIYYIHGGGMIAGNRLLRVDKLAELVLELGVAVVSVEYRLAPEHPYPAGLHDCYAGLEWISSHACENGFDPDYLLVHGVSAGGGLAAGIALMARDFGGPQITHLILQAPMLDDRNQTPSSSELEGDAPWDRVSNVTGWSALLGDGAGGPDTSPYAAPSRAENLDHMPSTYIDVGQVETFRDEAIEFATRLAREGGLVEFHLWPGAWHGFDYTAPHAAVSQVSNQTRSAFIDRAVASSLNVRQRPRTAGPASDKRF</sequence>
<dbReference type="EMBL" id="WMBA01000007">
    <property type="protein sequence ID" value="MTD53734.1"/>
    <property type="molecule type" value="Genomic_DNA"/>
</dbReference>
<comment type="caution">
    <text evidence="3">The sequence shown here is derived from an EMBL/GenBank/DDBJ whole genome shotgun (WGS) entry which is preliminary data.</text>
</comment>
<feature type="domain" description="Alpha/beta hydrolase fold-3" evidence="2">
    <location>
        <begin position="87"/>
        <end position="293"/>
    </location>
</feature>
<dbReference type="PANTHER" id="PTHR48081:SF8">
    <property type="entry name" value="ALPHA_BETA HYDROLASE FOLD-3 DOMAIN-CONTAINING PROTEIN-RELATED"/>
    <property type="match status" value="1"/>
</dbReference>
<protein>
    <submittedName>
        <fullName evidence="3">Alpha/beta hydrolase fold domain-containing protein</fullName>
    </submittedName>
</protein>
<dbReference type="InterPro" id="IPR029058">
    <property type="entry name" value="AB_hydrolase_fold"/>
</dbReference>
<dbReference type="AlphaFoldDB" id="A0A6N7Z217"/>
<evidence type="ECO:0000259" key="2">
    <source>
        <dbReference type="Pfam" id="PF07859"/>
    </source>
</evidence>
<organism evidence="3 4">
    <name type="scientific">Amycolatopsis pithecellobii</name>
    <dbReference type="NCBI Taxonomy" id="664692"/>
    <lineage>
        <taxon>Bacteria</taxon>
        <taxon>Bacillati</taxon>
        <taxon>Actinomycetota</taxon>
        <taxon>Actinomycetes</taxon>
        <taxon>Pseudonocardiales</taxon>
        <taxon>Pseudonocardiaceae</taxon>
        <taxon>Amycolatopsis</taxon>
    </lineage>
</organism>
<dbReference type="Pfam" id="PF07859">
    <property type="entry name" value="Abhydrolase_3"/>
    <property type="match status" value="1"/>
</dbReference>
<dbReference type="SUPFAM" id="SSF53474">
    <property type="entry name" value="alpha/beta-Hydrolases"/>
    <property type="match status" value="1"/>
</dbReference>
<name>A0A6N7Z217_9PSEU</name>
<accession>A0A6N7Z217</accession>
<evidence type="ECO:0000313" key="3">
    <source>
        <dbReference type="EMBL" id="MTD53734.1"/>
    </source>
</evidence>
<dbReference type="OrthoDB" id="3206739at2"/>
<gene>
    <name evidence="3" type="ORF">GKO32_07020</name>
</gene>
<evidence type="ECO:0000256" key="1">
    <source>
        <dbReference type="ARBA" id="ARBA00022801"/>
    </source>
</evidence>
<dbReference type="PANTHER" id="PTHR48081">
    <property type="entry name" value="AB HYDROLASE SUPERFAMILY PROTEIN C4A8.06C"/>
    <property type="match status" value="1"/>
</dbReference>